<keyword evidence="3" id="KW-0677">Repeat</keyword>
<dbReference type="InterPro" id="IPR000210">
    <property type="entry name" value="BTB/POZ_dom"/>
</dbReference>
<dbReference type="SMART" id="SM00355">
    <property type="entry name" value="ZnF_C2H2"/>
    <property type="match status" value="10"/>
</dbReference>
<keyword evidence="5" id="KW-0862">Zinc</keyword>
<feature type="compositionally biased region" description="Basic residues" evidence="8">
    <location>
        <begin position="370"/>
        <end position="387"/>
    </location>
</feature>
<dbReference type="CDD" id="cd18186">
    <property type="entry name" value="BTB_POZ_ZBTB_KLHL-like"/>
    <property type="match status" value="1"/>
</dbReference>
<evidence type="ECO:0000256" key="8">
    <source>
        <dbReference type="SAM" id="MobiDB-lite"/>
    </source>
</evidence>
<dbReference type="Gene3D" id="3.30.160.60">
    <property type="entry name" value="Classic Zinc Finger"/>
    <property type="match status" value="3"/>
</dbReference>
<feature type="domain" description="C2H2-type" evidence="9">
    <location>
        <begin position="551"/>
        <end position="579"/>
    </location>
</feature>
<feature type="compositionally biased region" description="Basic residues" evidence="8">
    <location>
        <begin position="345"/>
        <end position="356"/>
    </location>
</feature>
<evidence type="ECO:0000256" key="6">
    <source>
        <dbReference type="ARBA" id="ARBA00023242"/>
    </source>
</evidence>
<dbReference type="PROSITE" id="PS50157">
    <property type="entry name" value="ZINC_FINGER_C2H2_2"/>
    <property type="match status" value="4"/>
</dbReference>
<dbReference type="GO" id="GO:0000981">
    <property type="term" value="F:DNA-binding transcription factor activity, RNA polymerase II-specific"/>
    <property type="evidence" value="ECO:0007669"/>
    <property type="project" value="TreeGrafter"/>
</dbReference>
<keyword evidence="2" id="KW-0479">Metal-binding</keyword>
<evidence type="ECO:0000259" key="9">
    <source>
        <dbReference type="PROSITE" id="PS50157"/>
    </source>
</evidence>
<feature type="domain" description="C2H2-type" evidence="9">
    <location>
        <begin position="522"/>
        <end position="549"/>
    </location>
</feature>
<keyword evidence="4 7" id="KW-0863">Zinc-finger</keyword>
<feature type="compositionally biased region" description="Acidic residues" evidence="8">
    <location>
        <begin position="405"/>
        <end position="417"/>
    </location>
</feature>
<evidence type="ECO:0000256" key="2">
    <source>
        <dbReference type="ARBA" id="ARBA00022723"/>
    </source>
</evidence>
<name>A0A8B6DIR0_MYTGA</name>
<dbReference type="InterPro" id="IPR011333">
    <property type="entry name" value="SKP1/BTB/POZ_sf"/>
</dbReference>
<dbReference type="InterPro" id="IPR013087">
    <property type="entry name" value="Znf_C2H2_type"/>
</dbReference>
<reference evidence="10" key="1">
    <citation type="submission" date="2018-11" db="EMBL/GenBank/DDBJ databases">
        <authorList>
            <person name="Alioto T."/>
            <person name="Alioto T."/>
        </authorList>
    </citation>
    <scope>NUCLEOTIDE SEQUENCE</scope>
</reference>
<feature type="compositionally biased region" description="Acidic residues" evidence="8">
    <location>
        <begin position="165"/>
        <end position="181"/>
    </location>
</feature>
<accession>A0A8B6DIR0</accession>
<dbReference type="SUPFAM" id="SSF57667">
    <property type="entry name" value="beta-beta-alpha zinc fingers"/>
    <property type="match status" value="3"/>
</dbReference>
<dbReference type="GO" id="GO:0008270">
    <property type="term" value="F:zinc ion binding"/>
    <property type="evidence" value="ECO:0007669"/>
    <property type="project" value="UniProtKB-KW"/>
</dbReference>
<keyword evidence="11" id="KW-1185">Reference proteome</keyword>
<dbReference type="InterPro" id="IPR036236">
    <property type="entry name" value="Znf_C2H2_sf"/>
</dbReference>
<evidence type="ECO:0000256" key="7">
    <source>
        <dbReference type="PROSITE-ProRule" id="PRU00042"/>
    </source>
</evidence>
<proteinExistence type="predicted"/>
<dbReference type="Proteomes" id="UP000596742">
    <property type="component" value="Unassembled WGS sequence"/>
</dbReference>
<dbReference type="Pfam" id="PF00651">
    <property type="entry name" value="BTB"/>
    <property type="match status" value="1"/>
</dbReference>
<dbReference type="SUPFAM" id="SSF54695">
    <property type="entry name" value="POZ domain"/>
    <property type="match status" value="1"/>
</dbReference>
<gene>
    <name evidence="10" type="ORF">MGAL_10B066073</name>
</gene>
<evidence type="ECO:0000256" key="3">
    <source>
        <dbReference type="ARBA" id="ARBA00022737"/>
    </source>
</evidence>
<evidence type="ECO:0000313" key="11">
    <source>
        <dbReference type="Proteomes" id="UP000596742"/>
    </source>
</evidence>
<dbReference type="PROSITE" id="PS00028">
    <property type="entry name" value="ZINC_FINGER_C2H2_1"/>
    <property type="match status" value="5"/>
</dbReference>
<dbReference type="OrthoDB" id="6087867at2759"/>
<sequence length="851" mass="97867">MDEVISVSVPGYKDQVFNSLHQLQQRGVNCDVTLQACDGTANLHSIILEANSESHSNPHGFNKTKSHQIDCTKYSILVVEAVVICLYTGEIIIEEKNISDLIKVSEDLDLNQICETLKQHHKTLPKPVESYPQFDNRQVESSRFIDNDEDENGDDGDSTYNGTDGDSDVGADDEDDGDDADTQCFKRSQMHSDSGDVLGKEIVNEGEHLYLKITNTPITCKSENNSDHENLNSNDISDDENSIDTKPCEEELSDNDNLKLAISEDVHVTSQKESDIPESVIVPSSDNTNKHDIDSNSTSFVKIRKRTKKEYVDTVVYEKLPTEVSAKQGKTKDSSRASSLLRSQKNVRRRGTKRSYKSNIKSEETVSSNKRFKQTKSLKKQKPVNKAKKTERINRKLLKKKERDTSDDDNNEEKDEDFTLDSDMTSTKKEWKCVQCNLIFPSYAKRGDHLREVHKPYPCELCEWIGIQPHLYASHMYGQHKVVIFPKKYPLVVCDVEGCSHKCLNINLYNHKKCHRYKTDKLVCHVCGMEFTSEGGLRAHSSHHKEEEMKFKCKECGKVFGWDHELTKHLNAEHKSYKLCHKCPFKSKVQMTLSIHLHNVHGEAIPSNMKKYQCDLCDFYCFYPSYLKNHKQENHSEDLNFKCSDCPKKFKTNKSLYSHRIASHSNEVFRCDKCSYTTRSRRTLRTHEQCTHSEARPFSCHICEYSCKLKGNLNSHMKNIHKLEIISTHKLREKMIKTGKGYNEYMSARRSFIDSEKSSSDLSVQTRPISEKTITTEKSYNEYGGERMHFMESERISSNLTLQNRPISESYNEHIPVHVSEERHVQMGDNLEKYQELLNFVGNCNIPLSYS</sequence>
<comment type="subcellular location">
    <subcellularLocation>
        <location evidence="1">Nucleus</location>
    </subcellularLocation>
</comment>
<feature type="domain" description="C2H2-type" evidence="9">
    <location>
        <begin position="641"/>
        <end position="669"/>
    </location>
</feature>
<feature type="region of interest" description="Disordered" evidence="8">
    <location>
        <begin position="221"/>
        <end position="243"/>
    </location>
</feature>
<organism evidence="10 11">
    <name type="scientific">Mytilus galloprovincialis</name>
    <name type="common">Mediterranean mussel</name>
    <dbReference type="NCBI Taxonomy" id="29158"/>
    <lineage>
        <taxon>Eukaryota</taxon>
        <taxon>Metazoa</taxon>
        <taxon>Spiralia</taxon>
        <taxon>Lophotrochozoa</taxon>
        <taxon>Mollusca</taxon>
        <taxon>Bivalvia</taxon>
        <taxon>Autobranchia</taxon>
        <taxon>Pteriomorphia</taxon>
        <taxon>Mytilida</taxon>
        <taxon>Mytiloidea</taxon>
        <taxon>Mytilidae</taxon>
        <taxon>Mytilinae</taxon>
        <taxon>Mytilus</taxon>
    </lineage>
</organism>
<feature type="region of interest" description="Disordered" evidence="8">
    <location>
        <begin position="142"/>
        <end position="197"/>
    </location>
</feature>
<evidence type="ECO:0000313" key="10">
    <source>
        <dbReference type="EMBL" id="VDI19633.1"/>
    </source>
</evidence>
<dbReference type="PANTHER" id="PTHR24394:SF29">
    <property type="entry name" value="MYONEURIN"/>
    <property type="match status" value="1"/>
</dbReference>
<dbReference type="Pfam" id="PF00096">
    <property type="entry name" value="zf-C2H2"/>
    <property type="match status" value="1"/>
</dbReference>
<dbReference type="PANTHER" id="PTHR24394">
    <property type="entry name" value="ZINC FINGER PROTEIN"/>
    <property type="match status" value="1"/>
</dbReference>
<protein>
    <submittedName>
        <fullName evidence="10">Zinc finger and BTB domain-containing protein 41</fullName>
    </submittedName>
</protein>
<evidence type="ECO:0000256" key="5">
    <source>
        <dbReference type="ARBA" id="ARBA00022833"/>
    </source>
</evidence>
<dbReference type="Gene3D" id="3.30.710.10">
    <property type="entry name" value="Potassium Channel Kv1.1, Chain A"/>
    <property type="match status" value="1"/>
</dbReference>
<dbReference type="AlphaFoldDB" id="A0A8B6DIR0"/>
<feature type="compositionally biased region" description="Acidic residues" evidence="8">
    <location>
        <begin position="147"/>
        <end position="157"/>
    </location>
</feature>
<dbReference type="GO" id="GO:0005634">
    <property type="term" value="C:nucleus"/>
    <property type="evidence" value="ECO:0007669"/>
    <property type="project" value="UniProtKB-SubCell"/>
</dbReference>
<dbReference type="EMBL" id="UYJE01003469">
    <property type="protein sequence ID" value="VDI19633.1"/>
    <property type="molecule type" value="Genomic_DNA"/>
</dbReference>
<keyword evidence="6" id="KW-0539">Nucleus</keyword>
<feature type="region of interest" description="Disordered" evidence="8">
    <location>
        <begin position="324"/>
        <end position="417"/>
    </location>
</feature>
<evidence type="ECO:0000256" key="1">
    <source>
        <dbReference type="ARBA" id="ARBA00004123"/>
    </source>
</evidence>
<feature type="domain" description="C2H2-type" evidence="9">
    <location>
        <begin position="669"/>
        <end position="697"/>
    </location>
</feature>
<comment type="caution">
    <text evidence="10">The sequence shown here is derived from an EMBL/GenBank/DDBJ whole genome shotgun (WGS) entry which is preliminary data.</text>
</comment>
<feature type="region of interest" description="Disordered" evidence="8">
    <location>
        <begin position="269"/>
        <end position="295"/>
    </location>
</feature>
<evidence type="ECO:0000256" key="4">
    <source>
        <dbReference type="ARBA" id="ARBA00022771"/>
    </source>
</evidence>